<dbReference type="EMBL" id="VEPZ02000129">
    <property type="protein sequence ID" value="KAE8732941.1"/>
    <property type="molecule type" value="Genomic_DNA"/>
</dbReference>
<organism evidence="1 2">
    <name type="scientific">Hibiscus syriacus</name>
    <name type="common">Rose of Sharon</name>
    <dbReference type="NCBI Taxonomy" id="106335"/>
    <lineage>
        <taxon>Eukaryota</taxon>
        <taxon>Viridiplantae</taxon>
        <taxon>Streptophyta</taxon>
        <taxon>Embryophyta</taxon>
        <taxon>Tracheophyta</taxon>
        <taxon>Spermatophyta</taxon>
        <taxon>Magnoliopsida</taxon>
        <taxon>eudicotyledons</taxon>
        <taxon>Gunneridae</taxon>
        <taxon>Pentapetalae</taxon>
        <taxon>rosids</taxon>
        <taxon>malvids</taxon>
        <taxon>Malvales</taxon>
        <taxon>Malvaceae</taxon>
        <taxon>Malvoideae</taxon>
        <taxon>Hibiscus</taxon>
    </lineage>
</organism>
<reference evidence="1" key="1">
    <citation type="submission" date="2019-09" db="EMBL/GenBank/DDBJ databases">
        <title>Draft genome information of white flower Hibiscus syriacus.</title>
        <authorList>
            <person name="Kim Y.-M."/>
        </authorList>
    </citation>
    <scope>NUCLEOTIDE SEQUENCE [LARGE SCALE GENOMIC DNA]</scope>
    <source>
        <strain evidence="1">YM2019G1</strain>
    </source>
</reference>
<protein>
    <submittedName>
        <fullName evidence="1">RNA-binding KH domain-containing protein, putative isoform 2</fullName>
    </submittedName>
</protein>
<gene>
    <name evidence="1" type="ORF">F3Y22_tig00001674pilonHSYRG00069</name>
</gene>
<keyword evidence="2" id="KW-1185">Reference proteome</keyword>
<evidence type="ECO:0000313" key="1">
    <source>
        <dbReference type="EMBL" id="KAE8732941.1"/>
    </source>
</evidence>
<evidence type="ECO:0000313" key="2">
    <source>
        <dbReference type="Proteomes" id="UP000436088"/>
    </source>
</evidence>
<dbReference type="AlphaFoldDB" id="A0A6A3D0I2"/>
<name>A0A6A3D0I2_HIBSY</name>
<dbReference type="Proteomes" id="UP000436088">
    <property type="component" value="Unassembled WGS sequence"/>
</dbReference>
<accession>A0A6A3D0I2</accession>
<comment type="caution">
    <text evidence="1">The sequence shown here is derived from an EMBL/GenBank/DDBJ whole genome shotgun (WGS) entry which is preliminary data.</text>
</comment>
<sequence length="241" mass="26635">MCPYVIVGEPSVVKKALYHVTSRLHENPSRAQHLLLSSLSNMNSPDGKYMNAPLMGSYGNYSSRRDDGSAKEFSLRLIIGSLDVASNAFSQVLLRLRANIFEREGAASTFLPALPYFPLSLDMSDGPKFGNKDGQPRNRLYSSYMGGYSPSDLSASDNKGTYVLSKVQHLHVRTIHPVIVEVTSIEIMVVAILFGAVTRLSNVNQVSHRKHGYAEWHLKPCQPSSAKVLLTFLTCCLVYPI</sequence>
<proteinExistence type="predicted"/>